<evidence type="ECO:0000256" key="1">
    <source>
        <dbReference type="SAM" id="MobiDB-lite"/>
    </source>
</evidence>
<accession>A0A5N6R5J2</accession>
<dbReference type="Proteomes" id="UP000327013">
    <property type="component" value="Chromosome 5"/>
</dbReference>
<keyword evidence="2" id="KW-0472">Membrane</keyword>
<dbReference type="AlphaFoldDB" id="A0A5N6R5J2"/>
<dbReference type="PANTHER" id="PTHR36322:SF3">
    <property type="entry name" value="TRANSMEMBRANE PROTEIN"/>
    <property type="match status" value="1"/>
</dbReference>
<organism evidence="3 4">
    <name type="scientific">Carpinus fangiana</name>
    <dbReference type="NCBI Taxonomy" id="176857"/>
    <lineage>
        <taxon>Eukaryota</taxon>
        <taxon>Viridiplantae</taxon>
        <taxon>Streptophyta</taxon>
        <taxon>Embryophyta</taxon>
        <taxon>Tracheophyta</taxon>
        <taxon>Spermatophyta</taxon>
        <taxon>Magnoliopsida</taxon>
        <taxon>eudicotyledons</taxon>
        <taxon>Gunneridae</taxon>
        <taxon>Pentapetalae</taxon>
        <taxon>rosids</taxon>
        <taxon>fabids</taxon>
        <taxon>Fagales</taxon>
        <taxon>Betulaceae</taxon>
        <taxon>Carpinus</taxon>
    </lineage>
</organism>
<gene>
    <name evidence="3" type="ORF">FH972_012949</name>
</gene>
<feature type="transmembrane region" description="Helical" evidence="2">
    <location>
        <begin position="70"/>
        <end position="96"/>
    </location>
</feature>
<keyword evidence="4" id="KW-1185">Reference proteome</keyword>
<evidence type="ECO:0000256" key="2">
    <source>
        <dbReference type="SAM" id="Phobius"/>
    </source>
</evidence>
<proteinExistence type="predicted"/>
<feature type="region of interest" description="Disordered" evidence="1">
    <location>
        <begin position="1"/>
        <end position="20"/>
    </location>
</feature>
<reference evidence="3 4" key="1">
    <citation type="submission" date="2019-06" db="EMBL/GenBank/DDBJ databases">
        <title>A chromosomal-level reference genome of Carpinus fangiana (Coryloideae, Betulaceae).</title>
        <authorList>
            <person name="Yang X."/>
            <person name="Wang Z."/>
            <person name="Zhang L."/>
            <person name="Hao G."/>
            <person name="Liu J."/>
            <person name="Yang Y."/>
        </authorList>
    </citation>
    <scope>NUCLEOTIDE SEQUENCE [LARGE SCALE GENOMIC DNA]</scope>
    <source>
        <strain evidence="3">Cfa_2016G</strain>
        <tissue evidence="3">Leaf</tissue>
    </source>
</reference>
<sequence length="170" mass="18353">MYKATHPCGNPAVSTQNDTVTNILRPPPIPSSPHRNDPTATIAPTDNTAPIMLAAAAASWLGSRRIRYCLLVLCLPLLLPFLCAAFPLLCAAELCLRRIRRRGRKEEPLIRCEEGCGRGVEEEEGVGLLQRYLEDQMLLVGSVYDCGDDSDDGNTGFQATANGSSTPLLG</sequence>
<dbReference type="EMBL" id="CM017325">
    <property type="protein sequence ID" value="KAE8056156.1"/>
    <property type="molecule type" value="Genomic_DNA"/>
</dbReference>
<protein>
    <submittedName>
        <fullName evidence="3">Uncharacterized protein</fullName>
    </submittedName>
</protein>
<evidence type="ECO:0000313" key="4">
    <source>
        <dbReference type="Proteomes" id="UP000327013"/>
    </source>
</evidence>
<dbReference type="OrthoDB" id="1723207at2759"/>
<keyword evidence="2" id="KW-1133">Transmembrane helix</keyword>
<dbReference type="PANTHER" id="PTHR36322">
    <property type="entry name" value="TRANSMEMBRANE PROTEIN"/>
    <property type="match status" value="1"/>
</dbReference>
<evidence type="ECO:0000313" key="3">
    <source>
        <dbReference type="EMBL" id="KAE8056156.1"/>
    </source>
</evidence>
<keyword evidence="2" id="KW-0812">Transmembrane</keyword>
<name>A0A5N6R5J2_9ROSI</name>